<dbReference type="PANTHER" id="PTHR38340">
    <property type="entry name" value="S-LAYER PROTEIN"/>
    <property type="match status" value="1"/>
</dbReference>
<dbReference type="OrthoDB" id="8010440at2"/>
<name>A0A512BVI8_9HYPH</name>
<organism evidence="3 4">
    <name type="scientific">Microvirga aerophila</name>
    <dbReference type="NCBI Taxonomy" id="670291"/>
    <lineage>
        <taxon>Bacteria</taxon>
        <taxon>Pseudomonadati</taxon>
        <taxon>Pseudomonadota</taxon>
        <taxon>Alphaproteobacteria</taxon>
        <taxon>Hyphomicrobiales</taxon>
        <taxon>Methylobacteriaceae</taxon>
        <taxon>Microvirga</taxon>
    </lineage>
</organism>
<dbReference type="EMBL" id="BJYU01000051">
    <property type="protein sequence ID" value="GEO15953.1"/>
    <property type="molecule type" value="Genomic_DNA"/>
</dbReference>
<proteinExistence type="predicted"/>
<dbReference type="InterPro" id="IPR001343">
    <property type="entry name" value="Hemolysn_Ca-bd"/>
</dbReference>
<dbReference type="PRINTS" id="PR00313">
    <property type="entry name" value="CABNDNGRPT"/>
</dbReference>
<accession>A0A512BVI8</accession>
<dbReference type="PROSITE" id="PS00330">
    <property type="entry name" value="HEMOLYSIN_CALCIUM"/>
    <property type="match status" value="2"/>
</dbReference>
<evidence type="ECO:0008006" key="5">
    <source>
        <dbReference type="Google" id="ProtNLM"/>
    </source>
</evidence>
<reference evidence="3 4" key="1">
    <citation type="submission" date="2019-07" db="EMBL/GenBank/DDBJ databases">
        <title>Whole genome shotgun sequence of Microvirga aerophila NBRC 106136.</title>
        <authorList>
            <person name="Hosoyama A."/>
            <person name="Uohara A."/>
            <person name="Ohji S."/>
            <person name="Ichikawa N."/>
        </authorList>
    </citation>
    <scope>NUCLEOTIDE SEQUENCE [LARGE SCALE GENOMIC DNA]</scope>
    <source>
        <strain evidence="3 4">NBRC 106136</strain>
    </source>
</reference>
<dbReference type="Gene3D" id="2.150.10.10">
    <property type="entry name" value="Serralysin-like metalloprotease, C-terminal"/>
    <property type="match status" value="4"/>
</dbReference>
<evidence type="ECO:0000256" key="1">
    <source>
        <dbReference type="ARBA" id="ARBA00004613"/>
    </source>
</evidence>
<evidence type="ECO:0000313" key="3">
    <source>
        <dbReference type="EMBL" id="GEO15953.1"/>
    </source>
</evidence>
<dbReference type="InterPro" id="IPR018511">
    <property type="entry name" value="Hemolysin-typ_Ca-bd_CS"/>
</dbReference>
<evidence type="ECO:0000313" key="4">
    <source>
        <dbReference type="Proteomes" id="UP000321085"/>
    </source>
</evidence>
<dbReference type="GO" id="GO:0005509">
    <property type="term" value="F:calcium ion binding"/>
    <property type="evidence" value="ECO:0007669"/>
    <property type="project" value="InterPro"/>
</dbReference>
<dbReference type="GO" id="GO:0005576">
    <property type="term" value="C:extracellular region"/>
    <property type="evidence" value="ECO:0007669"/>
    <property type="project" value="UniProtKB-SubCell"/>
</dbReference>
<dbReference type="InterPro" id="IPR011049">
    <property type="entry name" value="Serralysin-like_metalloprot_C"/>
</dbReference>
<dbReference type="AlphaFoldDB" id="A0A512BVI8"/>
<keyword evidence="2" id="KW-0964">Secreted</keyword>
<comment type="subcellular location">
    <subcellularLocation>
        <location evidence="1">Secreted</location>
    </subcellularLocation>
</comment>
<dbReference type="Proteomes" id="UP000321085">
    <property type="component" value="Unassembled WGS sequence"/>
</dbReference>
<protein>
    <recommendedName>
        <fullName evidence="5">Calcium-binding protein</fullName>
    </recommendedName>
</protein>
<gene>
    <name evidence="3" type="ORF">MAE02_36490</name>
</gene>
<dbReference type="InterPro" id="IPR050557">
    <property type="entry name" value="RTX_toxin/Mannuronan_C5-epim"/>
</dbReference>
<dbReference type="PANTHER" id="PTHR38340:SF1">
    <property type="entry name" value="S-LAYER PROTEIN"/>
    <property type="match status" value="1"/>
</dbReference>
<dbReference type="SUPFAM" id="SSF51120">
    <property type="entry name" value="beta-Roll"/>
    <property type="match status" value="4"/>
</dbReference>
<evidence type="ECO:0000256" key="2">
    <source>
        <dbReference type="ARBA" id="ARBA00022525"/>
    </source>
</evidence>
<comment type="caution">
    <text evidence="3">The sequence shown here is derived from an EMBL/GenBank/DDBJ whole genome shotgun (WGS) entry which is preliminary data.</text>
</comment>
<sequence length="420" mass="43232">MIGGEGDDDYFVDSAEDVVSEDATGGTLDRVISKINYALGSNVEYLALENGFGNLTGTGNALNNEIYGNDGNNVIDGGAGTDLLKAASGNDTVYGGDGDDIIEEYQNGNDSLNGGNGNDKITAMEGNDTLDGGDGADTLIGGAGDDLYMVDTDADMLIEDAGQGNDTVIASASYSLKAGVSVEFLSAQQGNAAINLTGNELNNVINGNAGNNVLDGSVGADMLSGGAGDDTYMVDNALDVVTEAAGQGTDTIVTSINLALTSGSGVEGLTAAVGALAINLTGNEGANTLKGNDGSNVLNGGLGKDVLSGGSGADIFVFDKKANKKTNMDRITDYDVQSDSIYLESNFFKKIGKGTFVKPDKVKKDFFSLKGHKDKNDYLAYNKKTGVLTFDADGSGKAKAVEIASLNNNLKMTEKEFFII</sequence>
<keyword evidence="4" id="KW-1185">Reference proteome</keyword>
<dbReference type="Pfam" id="PF00353">
    <property type="entry name" value="HemolysinCabind"/>
    <property type="match status" value="4"/>
</dbReference>